<dbReference type="Pfam" id="PF00583">
    <property type="entry name" value="Acetyltransf_1"/>
    <property type="match status" value="1"/>
</dbReference>
<evidence type="ECO:0000313" key="2">
    <source>
        <dbReference type="Proteomes" id="UP000524387"/>
    </source>
</evidence>
<gene>
    <name evidence="1" type="ORF">CW895_00105</name>
</gene>
<dbReference type="PROSITE" id="PS51186">
    <property type="entry name" value="GNAT"/>
    <property type="match status" value="1"/>
</dbReference>
<proteinExistence type="predicted"/>
<dbReference type="RefSeq" id="WP_003738677.1">
    <property type="nucleotide sequence ID" value="NZ_CP090057.1"/>
</dbReference>
<dbReference type="Proteomes" id="UP000524387">
    <property type="component" value="Unassembled WGS sequence"/>
</dbReference>
<comment type="caution">
    <text evidence="1">The sequence shown here is derived from an EMBL/GenBank/DDBJ whole genome shotgun (WGS) entry which is preliminary data.</text>
</comment>
<dbReference type="GO" id="GO:0016747">
    <property type="term" value="F:acyltransferase activity, transferring groups other than amino-acyl groups"/>
    <property type="evidence" value="ECO:0007669"/>
    <property type="project" value="InterPro"/>
</dbReference>
<dbReference type="InterPro" id="IPR016181">
    <property type="entry name" value="Acyl_CoA_acyltransferase"/>
</dbReference>
<dbReference type="Gene3D" id="3.40.630.30">
    <property type="match status" value="1"/>
</dbReference>
<dbReference type="EMBL" id="AABEKN010000001">
    <property type="protein sequence ID" value="EAG9352234.1"/>
    <property type="molecule type" value="Genomic_DNA"/>
</dbReference>
<evidence type="ECO:0000313" key="1">
    <source>
        <dbReference type="EMBL" id="EAG9352234.1"/>
    </source>
</evidence>
<name>A0A6Z2PE48_LISMN</name>
<protein>
    <submittedName>
        <fullName evidence="1">N-acetyltransferase</fullName>
    </submittedName>
</protein>
<keyword evidence="1" id="KW-0808">Transferase</keyword>
<dbReference type="CDD" id="cd04301">
    <property type="entry name" value="NAT_SF"/>
    <property type="match status" value="1"/>
</dbReference>
<dbReference type="SUPFAM" id="SSF55729">
    <property type="entry name" value="Acyl-CoA N-acyltransferases (Nat)"/>
    <property type="match status" value="1"/>
</dbReference>
<reference evidence="1 2" key="1">
    <citation type="submission" date="2019-04" db="EMBL/GenBank/DDBJ databases">
        <authorList>
            <consortium name="GenomeTrakr network: Whole genome sequencing for foodborne pathogen traceback"/>
        </authorList>
    </citation>
    <scope>NUCLEOTIDE SEQUENCE [LARGE SCALE GENOMIC DNA]</scope>
    <source>
        <strain evidence="1 2">CFSAN072502</strain>
    </source>
</reference>
<dbReference type="InterPro" id="IPR000182">
    <property type="entry name" value="GNAT_dom"/>
</dbReference>
<accession>A0A6Z2PE48</accession>
<sequence>MNIKIRNEQPNDYRKVEEITREAFWNLYCPGCNEHFIVHNLRKHEDFIEELAFVIMIDDEIIGSIHYSKSKIIAKDGNEYEAITFGPVSILPKLHRQGFGRLLIEHSIQAARNLGYKSIIIGGYPYHYETYGFVGAKKYGLSLPDGNFYTGIMALPLEEGALDGISGMVYFSEAMEPDETRLADFDKTFPYKEKKIQDSQLQFERTISQLDTKNYN</sequence>
<dbReference type="AlphaFoldDB" id="A0A6Z2PE48"/>
<organism evidence="1 2">
    <name type="scientific">Listeria monocytogenes</name>
    <dbReference type="NCBI Taxonomy" id="1639"/>
    <lineage>
        <taxon>Bacteria</taxon>
        <taxon>Bacillati</taxon>
        <taxon>Bacillota</taxon>
        <taxon>Bacilli</taxon>
        <taxon>Bacillales</taxon>
        <taxon>Listeriaceae</taxon>
        <taxon>Listeria</taxon>
    </lineage>
</organism>